<protein>
    <submittedName>
        <fullName evidence="1">PD-(D/E)XK nuclease superfamily protein</fullName>
    </submittedName>
</protein>
<organism evidence="1 2">
    <name type="scientific">Enterobacillus tribolii</name>
    <dbReference type="NCBI Taxonomy" id="1487935"/>
    <lineage>
        <taxon>Bacteria</taxon>
        <taxon>Pseudomonadati</taxon>
        <taxon>Pseudomonadota</taxon>
        <taxon>Gammaproteobacteria</taxon>
        <taxon>Enterobacterales</taxon>
        <taxon>Hafniaceae</taxon>
        <taxon>Enterobacillus</taxon>
    </lineage>
</organism>
<keyword evidence="2" id="KW-1185">Reference proteome</keyword>
<evidence type="ECO:0000313" key="2">
    <source>
        <dbReference type="Proteomes" id="UP000254848"/>
    </source>
</evidence>
<sequence length="263" mass="29478">MLKRETTTSPRSLHPEKCAAQQTPSLSHQLAAFFEHWPQPLILNSAVNQPVEIDVPALAHFFDSLSQPLDAMRQNAAFFDPWEVIKLGRKEVLNTAILAWMLNPRGSHGFGALALMALLGNVQTSKGEAFPADPGRYCHVRAESSPGGDSAQRVDIEIDAENVYLLIEAKIDAPEQYDQLARYCREAESRAGARPWTVIFLTSDGRPPLTGGEYRVSCLSWQVLAEFIEPTLRRHFRQQKVQSATRSAAELSVLRFLSHIRRF</sequence>
<dbReference type="Pfam" id="PF14281">
    <property type="entry name" value="PDDEXK_4"/>
    <property type="match status" value="1"/>
</dbReference>
<dbReference type="Proteomes" id="UP000254848">
    <property type="component" value="Unassembled WGS sequence"/>
</dbReference>
<name>A0A370R346_9GAMM</name>
<accession>A0A370R346</accession>
<dbReference type="AlphaFoldDB" id="A0A370R346"/>
<evidence type="ECO:0000313" key="1">
    <source>
        <dbReference type="EMBL" id="RDK96850.1"/>
    </source>
</evidence>
<gene>
    <name evidence="1" type="ORF">C8D90_101286</name>
</gene>
<comment type="caution">
    <text evidence="1">The sequence shown here is derived from an EMBL/GenBank/DDBJ whole genome shotgun (WGS) entry which is preliminary data.</text>
</comment>
<reference evidence="1 2" key="1">
    <citation type="submission" date="2018-07" db="EMBL/GenBank/DDBJ databases">
        <title>Genomic Encyclopedia of Type Strains, Phase IV (KMG-IV): sequencing the most valuable type-strain genomes for metagenomic binning, comparative biology and taxonomic classification.</title>
        <authorList>
            <person name="Goeker M."/>
        </authorList>
    </citation>
    <scope>NUCLEOTIDE SEQUENCE [LARGE SCALE GENOMIC DNA]</scope>
    <source>
        <strain evidence="1 2">DSM 103736</strain>
    </source>
</reference>
<dbReference type="EMBL" id="QRAP01000001">
    <property type="protein sequence ID" value="RDK96850.1"/>
    <property type="molecule type" value="Genomic_DNA"/>
</dbReference>
<dbReference type="OrthoDB" id="6713139at2"/>
<proteinExistence type="predicted"/>
<dbReference type="InterPro" id="IPR029470">
    <property type="entry name" value="PDDEXK_4"/>
</dbReference>
<dbReference type="RefSeq" id="WP_115456633.1">
    <property type="nucleotide sequence ID" value="NZ_QRAP01000001.1"/>
</dbReference>